<feature type="transmembrane region" description="Helical" evidence="1">
    <location>
        <begin position="48"/>
        <end position="71"/>
    </location>
</feature>
<organism evidence="2">
    <name type="scientific">Cerion incanum</name>
    <dbReference type="NCBI Taxonomy" id="145432"/>
    <lineage>
        <taxon>Eukaryota</taxon>
        <taxon>Metazoa</taxon>
        <taxon>Spiralia</taxon>
        <taxon>Lophotrochozoa</taxon>
        <taxon>Mollusca</taxon>
        <taxon>Gastropoda</taxon>
        <taxon>Heterobranchia</taxon>
        <taxon>Euthyneura</taxon>
        <taxon>Panpulmonata</taxon>
        <taxon>Eupulmonata</taxon>
        <taxon>Stylommatophora</taxon>
        <taxon>Helicina</taxon>
        <taxon>Urocoptoidea</taxon>
        <taxon>Cerionidae</taxon>
        <taxon>Cerion</taxon>
    </lineage>
</organism>
<dbReference type="CTD" id="4541"/>
<geneLocation type="mitochondrion" evidence="2"/>
<proteinExistence type="predicted"/>
<name>A0A0A0R1D4_9EUPU</name>
<feature type="transmembrane region" description="Helical" evidence="1">
    <location>
        <begin position="83"/>
        <end position="101"/>
    </location>
</feature>
<keyword evidence="1" id="KW-1133">Transmembrane helix</keyword>
<protein>
    <submittedName>
        <fullName evidence="2">NADH dehydrogenase subunit 6</fullName>
    </submittedName>
</protein>
<evidence type="ECO:0000313" key="2">
    <source>
        <dbReference type="EMBL" id="AIU94464.1"/>
    </source>
</evidence>
<dbReference type="RefSeq" id="YP_009108300.1">
    <property type="nucleotide sequence ID" value="NC_025645.1"/>
</dbReference>
<gene>
    <name evidence="2" type="primary">ND6</name>
</gene>
<reference evidence="2" key="1">
    <citation type="submission" date="2014-08" db="EMBL/GenBank/DDBJ databases">
        <title>The complete mitochondrial genome of the land snail Cerion incanum (styllomatophora: mollusca) and phylogenetic recontructions within eupulmonata.</title>
        <authorList>
            <person name="Gonzalez V.L."/>
            <person name="Kayal E."/>
            <person name="Shrestha Y."/>
            <person name="Halloran M."/>
            <person name="Harasewych M.G."/>
        </authorList>
    </citation>
    <scope>NUCLEOTIDE SEQUENCE</scope>
</reference>
<sequence>MLAHIILFLLCFVVFTFCMSLAPLQLVMLLLLMGILSCTMVATTLSSWVSYLLFLVYIGGILILFMFLIFLSTNQQMKGSQFSIEYMCLVLSCIAPWSLLVDLDMKNALGFTLGESLSFEMSVWGLYVAFFLLLIFLGVSEVLSLQGRIIKVSYE</sequence>
<dbReference type="EMBL" id="KM365085">
    <property type="protein sequence ID" value="AIU94464.1"/>
    <property type="molecule type" value="Genomic_DNA"/>
</dbReference>
<dbReference type="GeneID" id="22163182"/>
<accession>A0A0A0R1D4</accession>
<keyword evidence="1" id="KW-0812">Transmembrane</keyword>
<feature type="transmembrane region" description="Helical" evidence="1">
    <location>
        <begin position="7"/>
        <end position="36"/>
    </location>
</feature>
<feature type="transmembrane region" description="Helical" evidence="1">
    <location>
        <begin position="121"/>
        <end position="143"/>
    </location>
</feature>
<keyword evidence="2" id="KW-0496">Mitochondrion</keyword>
<dbReference type="AlphaFoldDB" id="A0A0A0R1D4"/>
<evidence type="ECO:0000256" key="1">
    <source>
        <dbReference type="SAM" id="Phobius"/>
    </source>
</evidence>
<keyword evidence="1" id="KW-0472">Membrane</keyword>